<protein>
    <recommendedName>
        <fullName evidence="3">Type II toxin-antitoxin system MqsR family toxin</fullName>
    </recommendedName>
</protein>
<evidence type="ECO:0008006" key="3">
    <source>
        <dbReference type="Google" id="ProtNLM"/>
    </source>
</evidence>
<accession>A0ABU8H7R7</accession>
<keyword evidence="2" id="KW-1185">Reference proteome</keyword>
<name>A0ABU8H7R7_9SPHN</name>
<dbReference type="RefSeq" id="WP_336546254.1">
    <property type="nucleotide sequence ID" value="NZ_JBBBDM010000021.1"/>
</dbReference>
<sequence length="96" mass="10534">MTELTRELEKVLAAVRAGHDVVPFMGRLLLSAETRLAPLPDDMMSLLSASPDFHPLDPGASPTWFQVAAEEGRNAELVVYRARTDDQHYVIAPSSS</sequence>
<organism evidence="1 2">
    <name type="scientific">Sphingomonas kyungheensis</name>
    <dbReference type="NCBI Taxonomy" id="1069987"/>
    <lineage>
        <taxon>Bacteria</taxon>
        <taxon>Pseudomonadati</taxon>
        <taxon>Pseudomonadota</taxon>
        <taxon>Alphaproteobacteria</taxon>
        <taxon>Sphingomonadales</taxon>
        <taxon>Sphingomonadaceae</taxon>
        <taxon>Sphingomonas</taxon>
    </lineage>
</organism>
<evidence type="ECO:0000313" key="1">
    <source>
        <dbReference type="EMBL" id="MEI5689119.1"/>
    </source>
</evidence>
<gene>
    <name evidence="1" type="ORF">V8201_18665</name>
</gene>
<reference evidence="1 2" key="1">
    <citation type="journal article" date="2013" name="Int. J. Syst. Evol. Microbiol.">
        <title>Sphingomonas kyungheensis sp. nov., a bacterium with ginsenoside-converting activity isolated from soil of a ginseng field.</title>
        <authorList>
            <person name="Son H.M."/>
            <person name="Yang J.E."/>
            <person name="Park Y."/>
            <person name="Han C.K."/>
            <person name="Kim S.G."/>
            <person name="Kook M."/>
            <person name="Yi T.H."/>
        </authorList>
    </citation>
    <scope>NUCLEOTIDE SEQUENCE [LARGE SCALE GENOMIC DNA]</scope>
    <source>
        <strain evidence="1 2">LMG 26582</strain>
    </source>
</reference>
<comment type="caution">
    <text evidence="1">The sequence shown here is derived from an EMBL/GenBank/DDBJ whole genome shotgun (WGS) entry which is preliminary data.</text>
</comment>
<dbReference type="EMBL" id="JBBBDM010000021">
    <property type="protein sequence ID" value="MEI5689119.1"/>
    <property type="molecule type" value="Genomic_DNA"/>
</dbReference>
<dbReference type="Proteomes" id="UP001367771">
    <property type="component" value="Unassembled WGS sequence"/>
</dbReference>
<evidence type="ECO:0000313" key="2">
    <source>
        <dbReference type="Proteomes" id="UP001367771"/>
    </source>
</evidence>
<proteinExistence type="predicted"/>